<keyword evidence="1" id="KW-0472">Membrane</keyword>
<accession>L7U3V3</accession>
<gene>
    <name evidence="2" type="ordered locus">MYSTI_01523</name>
</gene>
<dbReference type="PATRIC" id="fig|1278073.3.peg.1578"/>
<keyword evidence="1" id="KW-0812">Transmembrane</keyword>
<dbReference type="KEGG" id="msd:MYSTI_01523"/>
<dbReference type="AlphaFoldDB" id="L7U3V3"/>
<dbReference type="Proteomes" id="UP000011131">
    <property type="component" value="Chromosome"/>
</dbReference>
<sequence>MYSFLPFPPRFPPFIDFPPIPYPPPIGCWPVGLPPLTWMPGMGLVVGPKGVVPTDGGQLQAPLGFLGDLAQRFERLSPRLREPGSKDWEDAQTEALSMATLLLGYALGAGIPVPPSKAEPTKANLEDAAAEIARELRQALDASANANMNLVPVALAIIAAVRIASVICVGYGIYKAVTD</sequence>
<reference evidence="2 3" key="1">
    <citation type="journal article" date="2013" name="Genome Announc.">
        <title>Complete genome sequence of Myxococcus stipitatus strain DSM 14675, a fruiting myxobacterium.</title>
        <authorList>
            <person name="Huntley S."/>
            <person name="Kneip S."/>
            <person name="Treuner-Lange A."/>
            <person name="Sogaard-Andersen L."/>
        </authorList>
    </citation>
    <scope>NUCLEOTIDE SEQUENCE [LARGE SCALE GENOMIC DNA]</scope>
    <source>
        <strain evidence="3">DSM 14675 / JCM 12634 / Mx s8</strain>
    </source>
</reference>
<proteinExistence type="predicted"/>
<dbReference type="EMBL" id="CP004025">
    <property type="protein sequence ID" value="AGC42863.1"/>
    <property type="molecule type" value="Genomic_DNA"/>
</dbReference>
<name>L7U3V3_MYXSD</name>
<evidence type="ECO:0000256" key="1">
    <source>
        <dbReference type="SAM" id="Phobius"/>
    </source>
</evidence>
<keyword evidence="3" id="KW-1185">Reference proteome</keyword>
<evidence type="ECO:0000313" key="2">
    <source>
        <dbReference type="EMBL" id="AGC42863.1"/>
    </source>
</evidence>
<dbReference type="STRING" id="1278073.MYSTI_01523"/>
<dbReference type="HOGENOM" id="CLU_1501935_0_0_7"/>
<evidence type="ECO:0000313" key="3">
    <source>
        <dbReference type="Proteomes" id="UP000011131"/>
    </source>
</evidence>
<feature type="transmembrane region" description="Helical" evidence="1">
    <location>
        <begin position="150"/>
        <end position="174"/>
    </location>
</feature>
<protein>
    <submittedName>
        <fullName evidence="2">Uncharacterized protein</fullName>
    </submittedName>
</protein>
<organism evidence="2 3">
    <name type="scientific">Myxococcus stipitatus (strain DSM 14675 / JCM 12634 / Mx s8)</name>
    <dbReference type="NCBI Taxonomy" id="1278073"/>
    <lineage>
        <taxon>Bacteria</taxon>
        <taxon>Pseudomonadati</taxon>
        <taxon>Myxococcota</taxon>
        <taxon>Myxococcia</taxon>
        <taxon>Myxococcales</taxon>
        <taxon>Cystobacterineae</taxon>
        <taxon>Myxococcaceae</taxon>
        <taxon>Myxococcus</taxon>
    </lineage>
</organism>
<keyword evidence="1" id="KW-1133">Transmembrane helix</keyword>